<dbReference type="SUPFAM" id="SSF53335">
    <property type="entry name" value="S-adenosyl-L-methionine-dependent methyltransferases"/>
    <property type="match status" value="1"/>
</dbReference>
<evidence type="ECO:0000313" key="2">
    <source>
        <dbReference type="Proteomes" id="UP000321110"/>
    </source>
</evidence>
<dbReference type="InterPro" id="IPR029063">
    <property type="entry name" value="SAM-dependent_MTases_sf"/>
</dbReference>
<proteinExistence type="predicted"/>
<reference evidence="1 2" key="1">
    <citation type="submission" date="2018-09" db="EMBL/GenBank/DDBJ databases">
        <title>Metagenome Assembled Genomes from an Advanced Water Purification Facility.</title>
        <authorList>
            <person name="Stamps B.W."/>
            <person name="Spear J.R."/>
        </authorList>
    </citation>
    <scope>NUCLEOTIDE SEQUENCE [LARGE SCALE GENOMIC DNA]</scope>
    <source>
        <strain evidence="1">Bin_52_1</strain>
    </source>
</reference>
<organism evidence="1 2">
    <name type="scientific">Aquipseudomonas alcaligenes</name>
    <name type="common">Pseudomonas alcaligenes</name>
    <dbReference type="NCBI Taxonomy" id="43263"/>
    <lineage>
        <taxon>Bacteria</taxon>
        <taxon>Pseudomonadati</taxon>
        <taxon>Pseudomonadota</taxon>
        <taxon>Gammaproteobacteria</taxon>
        <taxon>Pseudomonadales</taxon>
        <taxon>Pseudomonadaceae</taxon>
        <taxon>Aquipseudomonas</taxon>
    </lineage>
</organism>
<evidence type="ECO:0008006" key="3">
    <source>
        <dbReference type="Google" id="ProtNLM"/>
    </source>
</evidence>
<evidence type="ECO:0000313" key="1">
    <source>
        <dbReference type="EMBL" id="TXI28310.1"/>
    </source>
</evidence>
<accession>A0A5C7VSY4</accession>
<gene>
    <name evidence="1" type="ORF">E6Q69_16580</name>
</gene>
<dbReference type="Gene3D" id="3.40.50.150">
    <property type="entry name" value="Vaccinia Virus protein VP39"/>
    <property type="match status" value="1"/>
</dbReference>
<dbReference type="AlphaFoldDB" id="A0A5C7VSY4"/>
<dbReference type="Proteomes" id="UP000321110">
    <property type="component" value="Unassembled WGS sequence"/>
</dbReference>
<sequence length="139" mass="15990">MLVWEDNSFNIGKHKFQTIVELSDLFKLKNEDGYVIGKTRSYIDKYYEHLGNTTFNNVFELGIFRGGSTVFLSEMLKPQKLVAIDFEKKPVEALDCYIRDNQLEDRVKPFYGVDQSDIATLSRIYNESFGSAPLDLGMV</sequence>
<comment type="caution">
    <text evidence="1">The sequence shown here is derived from an EMBL/GenBank/DDBJ whole genome shotgun (WGS) entry which is preliminary data.</text>
</comment>
<name>A0A5C7VSY4_AQUAC</name>
<dbReference type="EMBL" id="SSFO01000279">
    <property type="protein sequence ID" value="TXI28310.1"/>
    <property type="molecule type" value="Genomic_DNA"/>
</dbReference>
<protein>
    <recommendedName>
        <fullName evidence="3">Rhamnosyl O-methyltransferase</fullName>
    </recommendedName>
</protein>